<keyword evidence="5 6" id="KW-0408">Iron</keyword>
<dbReference type="PANTHER" id="PTHR46206">
    <property type="entry name" value="CYTOCHROME P450"/>
    <property type="match status" value="1"/>
</dbReference>
<comment type="cofactor">
    <cofactor evidence="1 6">
        <name>heme</name>
        <dbReference type="ChEBI" id="CHEBI:30413"/>
    </cofactor>
</comment>
<dbReference type="Pfam" id="PF00067">
    <property type="entry name" value="p450"/>
    <property type="match status" value="1"/>
</dbReference>
<dbReference type="InterPro" id="IPR002403">
    <property type="entry name" value="Cyt_P450_E_grp-IV"/>
</dbReference>
<dbReference type="AlphaFoldDB" id="A0A8E2JZ74"/>
<keyword evidence="9" id="KW-1185">Reference proteome</keyword>
<keyword evidence="7" id="KW-0503">Monooxygenase</keyword>
<dbReference type="PROSITE" id="PS00086">
    <property type="entry name" value="CYTOCHROME_P450"/>
    <property type="match status" value="1"/>
</dbReference>
<dbReference type="InterPro" id="IPR001128">
    <property type="entry name" value="Cyt_P450"/>
</dbReference>
<evidence type="ECO:0000256" key="4">
    <source>
        <dbReference type="ARBA" id="ARBA00023002"/>
    </source>
</evidence>
<dbReference type="SUPFAM" id="SSF48264">
    <property type="entry name" value="Cytochrome P450"/>
    <property type="match status" value="1"/>
</dbReference>
<dbReference type="InterPro" id="IPR017972">
    <property type="entry name" value="Cyt_P450_CS"/>
</dbReference>
<keyword evidence="6 7" id="KW-0349">Heme</keyword>
<evidence type="ECO:0000256" key="1">
    <source>
        <dbReference type="ARBA" id="ARBA00001971"/>
    </source>
</evidence>
<dbReference type="Gene3D" id="1.10.630.10">
    <property type="entry name" value="Cytochrome P450"/>
    <property type="match status" value="1"/>
</dbReference>
<gene>
    <name evidence="8" type="ORF">AOQ84DRAFT_280102</name>
</gene>
<comment type="similarity">
    <text evidence="2 7">Belongs to the cytochrome P450 family.</text>
</comment>
<accession>A0A8E2JZ74</accession>
<feature type="binding site" description="axial binding residue" evidence="6">
    <location>
        <position position="403"/>
    </location>
    <ligand>
        <name>heme</name>
        <dbReference type="ChEBI" id="CHEBI:30413"/>
    </ligand>
    <ligandPart>
        <name>Fe</name>
        <dbReference type="ChEBI" id="CHEBI:18248"/>
    </ligandPart>
</feature>
<evidence type="ECO:0000313" key="9">
    <source>
        <dbReference type="Proteomes" id="UP000250140"/>
    </source>
</evidence>
<dbReference type="GO" id="GO:0005506">
    <property type="term" value="F:iron ion binding"/>
    <property type="evidence" value="ECO:0007669"/>
    <property type="project" value="InterPro"/>
</dbReference>
<dbReference type="InterPro" id="IPR036396">
    <property type="entry name" value="Cyt_P450_sf"/>
</dbReference>
<organism evidence="8 9">
    <name type="scientific">Glonium stellatum</name>
    <dbReference type="NCBI Taxonomy" id="574774"/>
    <lineage>
        <taxon>Eukaryota</taxon>
        <taxon>Fungi</taxon>
        <taxon>Dikarya</taxon>
        <taxon>Ascomycota</taxon>
        <taxon>Pezizomycotina</taxon>
        <taxon>Dothideomycetes</taxon>
        <taxon>Pleosporomycetidae</taxon>
        <taxon>Gloniales</taxon>
        <taxon>Gloniaceae</taxon>
        <taxon>Glonium</taxon>
    </lineage>
</organism>
<keyword evidence="3 6" id="KW-0479">Metal-binding</keyword>
<evidence type="ECO:0000256" key="5">
    <source>
        <dbReference type="ARBA" id="ARBA00023004"/>
    </source>
</evidence>
<dbReference type="Proteomes" id="UP000250140">
    <property type="component" value="Unassembled WGS sequence"/>
</dbReference>
<dbReference type="GO" id="GO:0016705">
    <property type="term" value="F:oxidoreductase activity, acting on paired donors, with incorporation or reduction of molecular oxygen"/>
    <property type="evidence" value="ECO:0007669"/>
    <property type="project" value="InterPro"/>
</dbReference>
<dbReference type="CDD" id="cd11041">
    <property type="entry name" value="CYP503A1-like"/>
    <property type="match status" value="1"/>
</dbReference>
<evidence type="ECO:0000256" key="7">
    <source>
        <dbReference type="RuleBase" id="RU000461"/>
    </source>
</evidence>
<sequence>MLTHHTSQIMKSSDKPFVVRWWAKDYIIMPSKYLTDLRTAGWSHLSFFRNINDALFLHLTTGDLYTSPISERMAEVVKKGVNPRLPQLTQIMVDEINDAFEKGLRNLPMRETEGNVVKAIDFFARVAHQTASRVMIGTELCRDEIFLRGTMSLLESIFNTAVVIVKLPLGPFRGILAWPLTLAHRWRLQKCADMLRPTVSKRLELRQKAEGQNHQDENLDAIEWTLDLCKGDSRYDTVDWITEELLHNLWAASSAPGGLMTQVVYQLLTEPHYMIPLREEAIKAVEEFGWSEKMLSRLNLQDSFIREVNRLFPTGSITCSRTVIGRPFKFSDGLTLPVGSRFGFPIKAFQCDTDNFADPLKFDGFRFVKQALNENGVAETARRWTATGMGTTNLAWGYGNHVCPGRFFAVRETKLVITKLLLEFDVSWDRESKLGRPASVNVEGQFVPNLQQSIRLRRRT</sequence>
<dbReference type="EMBL" id="KV748512">
    <property type="protein sequence ID" value="OCL14898.1"/>
    <property type="molecule type" value="Genomic_DNA"/>
</dbReference>
<name>A0A8E2JZ74_9PEZI</name>
<evidence type="ECO:0000256" key="6">
    <source>
        <dbReference type="PIRSR" id="PIRSR602403-1"/>
    </source>
</evidence>
<dbReference type="GO" id="GO:0004497">
    <property type="term" value="F:monooxygenase activity"/>
    <property type="evidence" value="ECO:0007669"/>
    <property type="project" value="UniProtKB-KW"/>
</dbReference>
<reference evidence="8 9" key="1">
    <citation type="journal article" date="2016" name="Nat. Commun.">
        <title>Ectomycorrhizal ecology is imprinted in the genome of the dominant symbiotic fungus Cenococcum geophilum.</title>
        <authorList>
            <consortium name="DOE Joint Genome Institute"/>
            <person name="Peter M."/>
            <person name="Kohler A."/>
            <person name="Ohm R.A."/>
            <person name="Kuo A."/>
            <person name="Krutzmann J."/>
            <person name="Morin E."/>
            <person name="Arend M."/>
            <person name="Barry K.W."/>
            <person name="Binder M."/>
            <person name="Choi C."/>
            <person name="Clum A."/>
            <person name="Copeland A."/>
            <person name="Grisel N."/>
            <person name="Haridas S."/>
            <person name="Kipfer T."/>
            <person name="LaButti K."/>
            <person name="Lindquist E."/>
            <person name="Lipzen A."/>
            <person name="Maire R."/>
            <person name="Meier B."/>
            <person name="Mihaltcheva S."/>
            <person name="Molinier V."/>
            <person name="Murat C."/>
            <person name="Poggeler S."/>
            <person name="Quandt C.A."/>
            <person name="Sperisen C."/>
            <person name="Tritt A."/>
            <person name="Tisserant E."/>
            <person name="Crous P.W."/>
            <person name="Henrissat B."/>
            <person name="Nehls U."/>
            <person name="Egli S."/>
            <person name="Spatafora J.W."/>
            <person name="Grigoriev I.V."/>
            <person name="Martin F.M."/>
        </authorList>
    </citation>
    <scope>NUCLEOTIDE SEQUENCE [LARGE SCALE GENOMIC DNA]</scope>
    <source>
        <strain evidence="8 9">CBS 207.34</strain>
    </source>
</reference>
<evidence type="ECO:0000256" key="2">
    <source>
        <dbReference type="ARBA" id="ARBA00010617"/>
    </source>
</evidence>
<evidence type="ECO:0000313" key="8">
    <source>
        <dbReference type="EMBL" id="OCL14898.1"/>
    </source>
</evidence>
<proteinExistence type="inferred from homology"/>
<dbReference type="GO" id="GO:0020037">
    <property type="term" value="F:heme binding"/>
    <property type="evidence" value="ECO:0007669"/>
    <property type="project" value="InterPro"/>
</dbReference>
<dbReference type="PRINTS" id="PR00465">
    <property type="entry name" value="EP450IV"/>
</dbReference>
<evidence type="ECO:0000256" key="3">
    <source>
        <dbReference type="ARBA" id="ARBA00022723"/>
    </source>
</evidence>
<dbReference type="OrthoDB" id="1844152at2759"/>
<protein>
    <submittedName>
        <fullName evidence="8">Cytochrome P450</fullName>
    </submittedName>
</protein>
<keyword evidence="4 7" id="KW-0560">Oxidoreductase</keyword>